<feature type="region of interest" description="Disordered" evidence="1">
    <location>
        <begin position="131"/>
        <end position="152"/>
    </location>
</feature>
<gene>
    <name evidence="2" type="ORF">UFOVP449_35</name>
</gene>
<accession>A0A6J5MAH8</accession>
<reference evidence="2" key="1">
    <citation type="submission" date="2020-04" db="EMBL/GenBank/DDBJ databases">
        <authorList>
            <person name="Chiriac C."/>
            <person name="Salcher M."/>
            <person name="Ghai R."/>
            <person name="Kavagutti S V."/>
        </authorList>
    </citation>
    <scope>NUCLEOTIDE SEQUENCE</scope>
</reference>
<feature type="compositionally biased region" description="Basic residues" evidence="1">
    <location>
        <begin position="22"/>
        <end position="36"/>
    </location>
</feature>
<proteinExistence type="predicted"/>
<feature type="compositionally biased region" description="Basic and acidic residues" evidence="1">
    <location>
        <begin position="138"/>
        <end position="152"/>
    </location>
</feature>
<feature type="region of interest" description="Disordered" evidence="1">
    <location>
        <begin position="18"/>
        <end position="52"/>
    </location>
</feature>
<sequence>MIKEVEFRFSPSFEKAINEVKTKRKTQPAVKPKARPASKSTTPKPPRGYKIEKVERPLTLNGQTDMYELYELTGTKLPSAKLFVSYEYALEHITAFEAELLRQKALAGKVHGGPMARGVMAEQSELMAQSELPELETGTERPAKFAIEDVDA</sequence>
<organism evidence="2">
    <name type="scientific">uncultured Caudovirales phage</name>
    <dbReference type="NCBI Taxonomy" id="2100421"/>
    <lineage>
        <taxon>Viruses</taxon>
        <taxon>Duplodnaviria</taxon>
        <taxon>Heunggongvirae</taxon>
        <taxon>Uroviricota</taxon>
        <taxon>Caudoviricetes</taxon>
        <taxon>Peduoviridae</taxon>
        <taxon>Maltschvirus</taxon>
        <taxon>Maltschvirus maltsch</taxon>
    </lineage>
</organism>
<evidence type="ECO:0000256" key="1">
    <source>
        <dbReference type="SAM" id="MobiDB-lite"/>
    </source>
</evidence>
<dbReference type="EMBL" id="LR796420">
    <property type="protein sequence ID" value="CAB4142293.1"/>
    <property type="molecule type" value="Genomic_DNA"/>
</dbReference>
<protein>
    <submittedName>
        <fullName evidence="2">Uncharacterized protein</fullName>
    </submittedName>
</protein>
<name>A0A6J5MAH8_9CAUD</name>
<evidence type="ECO:0000313" key="2">
    <source>
        <dbReference type="EMBL" id="CAB4142293.1"/>
    </source>
</evidence>